<dbReference type="EMBL" id="UZAI01019697">
    <property type="protein sequence ID" value="VDP47148.1"/>
    <property type="molecule type" value="Genomic_DNA"/>
</dbReference>
<accession>A0A183N545</accession>
<name>A0A183N545_9TREM</name>
<sequence>MYEAVCRDLVSNYRPVSLTSAVVKLMENIIPISFINHVEGYNLLSREQHGFRRDLPCLTNLIAREDWAVNGPSRDIFAGDLVVTK</sequence>
<organism evidence="1 2">
    <name type="scientific">Schistosoma margrebowiei</name>
    <dbReference type="NCBI Taxonomy" id="48269"/>
    <lineage>
        <taxon>Eukaryota</taxon>
        <taxon>Metazoa</taxon>
        <taxon>Spiralia</taxon>
        <taxon>Lophotrochozoa</taxon>
        <taxon>Platyhelminthes</taxon>
        <taxon>Trematoda</taxon>
        <taxon>Digenea</taxon>
        <taxon>Strigeidida</taxon>
        <taxon>Schistosomatoidea</taxon>
        <taxon>Schistosomatidae</taxon>
        <taxon>Schistosoma</taxon>
    </lineage>
</organism>
<dbReference type="Proteomes" id="UP000277204">
    <property type="component" value="Unassembled WGS sequence"/>
</dbReference>
<proteinExistence type="predicted"/>
<dbReference type="STRING" id="48269.A0A183N545"/>
<keyword evidence="2" id="KW-1185">Reference proteome</keyword>
<reference evidence="1 2" key="1">
    <citation type="submission" date="2018-11" db="EMBL/GenBank/DDBJ databases">
        <authorList>
            <consortium name="Pathogen Informatics"/>
        </authorList>
    </citation>
    <scope>NUCLEOTIDE SEQUENCE [LARGE SCALE GENOMIC DNA]</scope>
    <source>
        <strain evidence="1 2">Zambia</strain>
    </source>
</reference>
<gene>
    <name evidence="1" type="ORF">SMRZ_LOCUS23420</name>
</gene>
<evidence type="ECO:0000313" key="1">
    <source>
        <dbReference type="EMBL" id="VDP47148.1"/>
    </source>
</evidence>
<protein>
    <submittedName>
        <fullName evidence="1">Uncharacterized protein</fullName>
    </submittedName>
</protein>
<evidence type="ECO:0000313" key="2">
    <source>
        <dbReference type="Proteomes" id="UP000277204"/>
    </source>
</evidence>
<dbReference type="AlphaFoldDB" id="A0A183N545"/>